<protein>
    <submittedName>
        <fullName evidence="8">RNA polymerase sigma-70 factor, ECF subfamily</fullName>
    </submittedName>
</protein>
<dbReference type="InterPro" id="IPR036388">
    <property type="entry name" value="WH-like_DNA-bd_sf"/>
</dbReference>
<dbReference type="STRING" id="1484053.SAMN05444274_101268"/>
<dbReference type="Gene3D" id="1.10.10.10">
    <property type="entry name" value="Winged helix-like DNA-binding domain superfamily/Winged helix DNA-binding domain"/>
    <property type="match status" value="1"/>
</dbReference>
<evidence type="ECO:0000256" key="2">
    <source>
        <dbReference type="ARBA" id="ARBA00023015"/>
    </source>
</evidence>
<dbReference type="RefSeq" id="WP_072998213.1">
    <property type="nucleotide sequence ID" value="NZ_FQUM01000001.1"/>
</dbReference>
<gene>
    <name evidence="8" type="ORF">SAMN05444274_101268</name>
</gene>
<dbReference type="InterPro" id="IPR013324">
    <property type="entry name" value="RNA_pol_sigma_r3/r4-like"/>
</dbReference>
<proteinExistence type="inferred from homology"/>
<evidence type="ECO:0000256" key="1">
    <source>
        <dbReference type="ARBA" id="ARBA00010641"/>
    </source>
</evidence>
<sequence length="180" mass="21108">MGDSDFKIQVLPLSKKLLRFAAHFLKNEDKARDVIQDIFLKLWQKRDELDRVENIEAFAMRMTRNRCLDILRANKVVPIDAETDRKMKQESTDIHSQFEMSEAAGQIKMLIGQLPEVQQKVMVMRDIEQLEYEEISKETGLQINAIRVNLSRARKKVRNEFIKLNSDEKERNKTIAATLF</sequence>
<keyword evidence="2" id="KW-0805">Transcription regulation</keyword>
<dbReference type="Pfam" id="PF04542">
    <property type="entry name" value="Sigma70_r2"/>
    <property type="match status" value="1"/>
</dbReference>
<keyword evidence="4" id="KW-0238">DNA-binding</keyword>
<dbReference type="PANTHER" id="PTHR43133:SF8">
    <property type="entry name" value="RNA POLYMERASE SIGMA FACTOR HI_1459-RELATED"/>
    <property type="match status" value="1"/>
</dbReference>
<keyword evidence="9" id="KW-1185">Reference proteome</keyword>
<keyword evidence="3" id="KW-0731">Sigma factor</keyword>
<dbReference type="SUPFAM" id="SSF88659">
    <property type="entry name" value="Sigma3 and sigma4 domains of RNA polymerase sigma factors"/>
    <property type="match status" value="1"/>
</dbReference>
<dbReference type="NCBIfam" id="TIGR02937">
    <property type="entry name" value="sigma70-ECF"/>
    <property type="match status" value="1"/>
</dbReference>
<reference evidence="8 9" key="1">
    <citation type="submission" date="2016-11" db="EMBL/GenBank/DDBJ databases">
        <authorList>
            <person name="Jaros S."/>
            <person name="Januszkiewicz K."/>
            <person name="Wedrychowicz H."/>
        </authorList>
    </citation>
    <scope>NUCLEOTIDE SEQUENCE [LARGE SCALE GENOMIC DNA]</scope>
    <source>
        <strain evidence="8 9">DSM 26910</strain>
    </source>
</reference>
<dbReference type="SUPFAM" id="SSF88946">
    <property type="entry name" value="Sigma2 domain of RNA polymerase sigma factors"/>
    <property type="match status" value="1"/>
</dbReference>
<dbReference type="OrthoDB" id="795989at2"/>
<name>A0A1M4T652_9BACT</name>
<feature type="domain" description="RNA polymerase sigma-70 region 2" evidence="6">
    <location>
        <begin position="15"/>
        <end position="75"/>
    </location>
</feature>
<dbReference type="GO" id="GO:0003677">
    <property type="term" value="F:DNA binding"/>
    <property type="evidence" value="ECO:0007669"/>
    <property type="project" value="UniProtKB-KW"/>
</dbReference>
<evidence type="ECO:0000259" key="6">
    <source>
        <dbReference type="Pfam" id="PF04542"/>
    </source>
</evidence>
<dbReference type="GO" id="GO:0006352">
    <property type="term" value="P:DNA-templated transcription initiation"/>
    <property type="evidence" value="ECO:0007669"/>
    <property type="project" value="InterPro"/>
</dbReference>
<evidence type="ECO:0000313" key="9">
    <source>
        <dbReference type="Proteomes" id="UP000184164"/>
    </source>
</evidence>
<dbReference type="InterPro" id="IPR014284">
    <property type="entry name" value="RNA_pol_sigma-70_dom"/>
</dbReference>
<evidence type="ECO:0000256" key="4">
    <source>
        <dbReference type="ARBA" id="ARBA00023125"/>
    </source>
</evidence>
<dbReference type="InterPro" id="IPR007627">
    <property type="entry name" value="RNA_pol_sigma70_r2"/>
</dbReference>
<dbReference type="CDD" id="cd06171">
    <property type="entry name" value="Sigma70_r4"/>
    <property type="match status" value="1"/>
</dbReference>
<dbReference type="PANTHER" id="PTHR43133">
    <property type="entry name" value="RNA POLYMERASE ECF-TYPE SIGMA FACTO"/>
    <property type="match status" value="1"/>
</dbReference>
<feature type="domain" description="RNA polymerase sigma factor 70 region 4 type 2" evidence="7">
    <location>
        <begin position="106"/>
        <end position="156"/>
    </location>
</feature>
<evidence type="ECO:0000256" key="5">
    <source>
        <dbReference type="ARBA" id="ARBA00023163"/>
    </source>
</evidence>
<accession>A0A1M4T652</accession>
<organism evidence="8 9">
    <name type="scientific">Mariniphaga anaerophila</name>
    <dbReference type="NCBI Taxonomy" id="1484053"/>
    <lineage>
        <taxon>Bacteria</taxon>
        <taxon>Pseudomonadati</taxon>
        <taxon>Bacteroidota</taxon>
        <taxon>Bacteroidia</taxon>
        <taxon>Marinilabiliales</taxon>
        <taxon>Prolixibacteraceae</taxon>
        <taxon>Mariniphaga</taxon>
    </lineage>
</organism>
<dbReference type="AlphaFoldDB" id="A0A1M4T652"/>
<dbReference type="Proteomes" id="UP000184164">
    <property type="component" value="Unassembled WGS sequence"/>
</dbReference>
<dbReference type="InterPro" id="IPR039425">
    <property type="entry name" value="RNA_pol_sigma-70-like"/>
</dbReference>
<dbReference type="Pfam" id="PF08281">
    <property type="entry name" value="Sigma70_r4_2"/>
    <property type="match status" value="1"/>
</dbReference>
<dbReference type="GO" id="GO:0016987">
    <property type="term" value="F:sigma factor activity"/>
    <property type="evidence" value="ECO:0007669"/>
    <property type="project" value="UniProtKB-KW"/>
</dbReference>
<comment type="similarity">
    <text evidence="1">Belongs to the sigma-70 factor family. ECF subfamily.</text>
</comment>
<dbReference type="InterPro" id="IPR013249">
    <property type="entry name" value="RNA_pol_sigma70_r4_t2"/>
</dbReference>
<dbReference type="InterPro" id="IPR013325">
    <property type="entry name" value="RNA_pol_sigma_r2"/>
</dbReference>
<evidence type="ECO:0000259" key="7">
    <source>
        <dbReference type="Pfam" id="PF08281"/>
    </source>
</evidence>
<dbReference type="EMBL" id="FQUM01000001">
    <property type="protein sequence ID" value="SHE39986.1"/>
    <property type="molecule type" value="Genomic_DNA"/>
</dbReference>
<evidence type="ECO:0000256" key="3">
    <source>
        <dbReference type="ARBA" id="ARBA00023082"/>
    </source>
</evidence>
<evidence type="ECO:0000313" key="8">
    <source>
        <dbReference type="EMBL" id="SHE39986.1"/>
    </source>
</evidence>
<dbReference type="Gene3D" id="1.10.1740.10">
    <property type="match status" value="1"/>
</dbReference>
<keyword evidence="5" id="KW-0804">Transcription</keyword>